<feature type="region of interest" description="Disordered" evidence="2">
    <location>
        <begin position="255"/>
        <end position="285"/>
    </location>
</feature>
<proteinExistence type="predicted"/>
<keyword evidence="4" id="KW-1185">Reference proteome</keyword>
<dbReference type="Proteomes" id="UP000230750">
    <property type="component" value="Unassembled WGS sequence"/>
</dbReference>
<evidence type="ECO:0000313" key="4">
    <source>
        <dbReference type="Proteomes" id="UP000230750"/>
    </source>
</evidence>
<dbReference type="EMBL" id="MRZV01000063">
    <property type="protein sequence ID" value="PIK60226.1"/>
    <property type="molecule type" value="Genomic_DNA"/>
</dbReference>
<accession>A0A2G8LIZ1</accession>
<sequence>MNIHSKGPNHGRKKAIRNAEIEAHLRNNAVDATLEVQIATLNEKERKTTRKLQTQSRSLLESIQSVKLGRRQRNKSLPRNSMVRSRSGSLTSSIPRPRTCLADTFNVEQGNGVEVLKLPSIGTKSFDKNRSLRRLNSSALQRRRFSENDALVESLRRFNALRIDDSNNESSNQDDGPEILPVELPKSARLRGRSGSCFGRLISHAVPEQNDDIVIDTDPLEKTYSTINCAEENISGSHDNEISTQNLDKQLESKTNRLEQTDNRDSDIDAETCTGDVDDETKSEYEDDLAKIIPKIVISEHKNNLPSPPNDDRASSTKRSERSLLSANPRRRLYGTPSAQSDWSRNKPLREARKKNTSILPSTFAALSMSRRFSSPDPSEDAVRAQQRFLEKLNRRRRSEQNELAQKVQEFMKQYTLSNKELVDEEGDNEITE</sequence>
<keyword evidence="1" id="KW-0175">Coiled coil</keyword>
<feature type="compositionally biased region" description="Polar residues" evidence="2">
    <location>
        <begin position="77"/>
        <end position="94"/>
    </location>
</feature>
<feature type="coiled-coil region" evidence="1">
    <location>
        <begin position="383"/>
        <end position="410"/>
    </location>
</feature>
<organism evidence="3 4">
    <name type="scientific">Stichopus japonicus</name>
    <name type="common">Sea cucumber</name>
    <dbReference type="NCBI Taxonomy" id="307972"/>
    <lineage>
        <taxon>Eukaryota</taxon>
        <taxon>Metazoa</taxon>
        <taxon>Echinodermata</taxon>
        <taxon>Eleutherozoa</taxon>
        <taxon>Echinozoa</taxon>
        <taxon>Holothuroidea</taxon>
        <taxon>Aspidochirotacea</taxon>
        <taxon>Aspidochirotida</taxon>
        <taxon>Stichopodidae</taxon>
        <taxon>Apostichopus</taxon>
    </lineage>
</organism>
<dbReference type="AlphaFoldDB" id="A0A2G8LIZ1"/>
<evidence type="ECO:0000256" key="1">
    <source>
        <dbReference type="SAM" id="Coils"/>
    </source>
</evidence>
<feature type="compositionally biased region" description="Basic and acidic residues" evidence="2">
    <location>
        <begin position="310"/>
        <end position="322"/>
    </location>
</feature>
<dbReference type="OrthoDB" id="10514434at2759"/>
<evidence type="ECO:0000256" key="2">
    <source>
        <dbReference type="SAM" id="MobiDB-lite"/>
    </source>
</evidence>
<comment type="caution">
    <text evidence="3">The sequence shown here is derived from an EMBL/GenBank/DDBJ whole genome shotgun (WGS) entry which is preliminary data.</text>
</comment>
<name>A0A2G8LIZ1_STIJA</name>
<feature type="region of interest" description="Disordered" evidence="2">
    <location>
        <begin position="63"/>
        <end position="95"/>
    </location>
</feature>
<evidence type="ECO:0000313" key="3">
    <source>
        <dbReference type="EMBL" id="PIK60226.1"/>
    </source>
</evidence>
<feature type="region of interest" description="Disordered" evidence="2">
    <location>
        <begin position="300"/>
        <end position="357"/>
    </location>
</feature>
<feature type="compositionally biased region" description="Basic and acidic residues" evidence="2">
    <location>
        <begin position="255"/>
        <end position="267"/>
    </location>
</feature>
<protein>
    <submittedName>
        <fullName evidence="3">Uncharacterized protein</fullName>
    </submittedName>
</protein>
<reference evidence="3 4" key="1">
    <citation type="journal article" date="2017" name="PLoS Biol.">
        <title>The sea cucumber genome provides insights into morphological evolution and visceral regeneration.</title>
        <authorList>
            <person name="Zhang X."/>
            <person name="Sun L."/>
            <person name="Yuan J."/>
            <person name="Sun Y."/>
            <person name="Gao Y."/>
            <person name="Zhang L."/>
            <person name="Li S."/>
            <person name="Dai H."/>
            <person name="Hamel J.F."/>
            <person name="Liu C."/>
            <person name="Yu Y."/>
            <person name="Liu S."/>
            <person name="Lin W."/>
            <person name="Guo K."/>
            <person name="Jin S."/>
            <person name="Xu P."/>
            <person name="Storey K.B."/>
            <person name="Huan P."/>
            <person name="Zhang T."/>
            <person name="Zhou Y."/>
            <person name="Zhang J."/>
            <person name="Lin C."/>
            <person name="Li X."/>
            <person name="Xing L."/>
            <person name="Huo D."/>
            <person name="Sun M."/>
            <person name="Wang L."/>
            <person name="Mercier A."/>
            <person name="Li F."/>
            <person name="Yang H."/>
            <person name="Xiang J."/>
        </authorList>
    </citation>
    <scope>NUCLEOTIDE SEQUENCE [LARGE SCALE GENOMIC DNA]</scope>
    <source>
        <strain evidence="3">Shaxun</strain>
        <tissue evidence="3">Muscle</tissue>
    </source>
</reference>
<gene>
    <name evidence="3" type="ORF">BSL78_02854</name>
</gene>